<gene>
    <name evidence="1" type="ORF">COX60_00050</name>
</gene>
<protein>
    <recommendedName>
        <fullName evidence="3">ATP-dependent Clp protease proteolytic subunit</fullName>
    </recommendedName>
</protein>
<reference evidence="2" key="1">
    <citation type="submission" date="2017-09" db="EMBL/GenBank/DDBJ databases">
        <title>Depth-based differentiation of microbial function through sediment-hosted aquifers and enrichment of novel symbionts in the deep terrestrial subsurface.</title>
        <authorList>
            <person name="Probst A.J."/>
            <person name="Ladd B."/>
            <person name="Jarett J.K."/>
            <person name="Geller-Mcgrath D.E."/>
            <person name="Sieber C.M.K."/>
            <person name="Emerson J.B."/>
            <person name="Anantharaman K."/>
            <person name="Thomas B.C."/>
            <person name="Malmstrom R."/>
            <person name="Stieglmeier M."/>
            <person name="Klingl A."/>
            <person name="Woyke T."/>
            <person name="Ryan C.M."/>
            <person name="Banfield J.F."/>
        </authorList>
    </citation>
    <scope>NUCLEOTIDE SEQUENCE [LARGE SCALE GENOMIC DNA]</scope>
</reference>
<accession>A0A2M7W5A9</accession>
<dbReference type="Pfam" id="PF00574">
    <property type="entry name" value="CLP_protease"/>
    <property type="match status" value="1"/>
</dbReference>
<evidence type="ECO:0000313" key="1">
    <source>
        <dbReference type="EMBL" id="PJA21029.1"/>
    </source>
</evidence>
<dbReference type="AlphaFoldDB" id="A0A2M7W5A9"/>
<dbReference type="Proteomes" id="UP000230137">
    <property type="component" value="Unassembled WGS sequence"/>
</dbReference>
<dbReference type="SUPFAM" id="SSF52096">
    <property type="entry name" value="ClpP/crotonase"/>
    <property type="match status" value="1"/>
</dbReference>
<evidence type="ECO:0000313" key="2">
    <source>
        <dbReference type="Proteomes" id="UP000230137"/>
    </source>
</evidence>
<organism evidence="1 2">
    <name type="scientific">Candidatus Berkelbacteria bacterium CG_4_10_14_0_2_um_filter_35_9_33_12</name>
    <dbReference type="NCBI Taxonomy" id="1974499"/>
    <lineage>
        <taxon>Bacteria</taxon>
        <taxon>Candidatus Berkelbacteria</taxon>
    </lineage>
</organism>
<sequence length="172" mass="19587">MNHISFKGKRIILITNEISYNLWKKITRSRSKKPIIVIINSCGGDLDSAYKIAQYFQNHSVTAIITGVCNSATIPILLACSKRYCLPSATIFFHSLTMNLNLKIIDFLDEADIDSRIEKALEIHTNYVNLISSQVLLEPEEITQFMREEKVLRFSRAIELGFLDAQINSLSF</sequence>
<proteinExistence type="predicted"/>
<dbReference type="InterPro" id="IPR029045">
    <property type="entry name" value="ClpP/crotonase-like_dom_sf"/>
</dbReference>
<dbReference type="InterPro" id="IPR023562">
    <property type="entry name" value="ClpP/TepA"/>
</dbReference>
<dbReference type="Gene3D" id="3.90.226.10">
    <property type="entry name" value="2-enoyl-CoA Hydratase, Chain A, domain 1"/>
    <property type="match status" value="1"/>
</dbReference>
<comment type="caution">
    <text evidence="1">The sequence shown here is derived from an EMBL/GenBank/DDBJ whole genome shotgun (WGS) entry which is preliminary data.</text>
</comment>
<evidence type="ECO:0008006" key="3">
    <source>
        <dbReference type="Google" id="ProtNLM"/>
    </source>
</evidence>
<dbReference type="EMBL" id="PFQF01000002">
    <property type="protein sequence ID" value="PJA21029.1"/>
    <property type="molecule type" value="Genomic_DNA"/>
</dbReference>
<name>A0A2M7W5A9_9BACT</name>